<dbReference type="Gene3D" id="2.30.42.10">
    <property type="match status" value="1"/>
</dbReference>
<dbReference type="PANTHER" id="PTHR12147">
    <property type="entry name" value="METALLOPEPTIDASE M28 FAMILY MEMBER"/>
    <property type="match status" value="1"/>
</dbReference>
<comment type="caution">
    <text evidence="3">The sequence shown here is derived from an EMBL/GenBank/DDBJ whole genome shotgun (WGS) entry which is preliminary data.</text>
</comment>
<feature type="domain" description="PDZ" evidence="2">
    <location>
        <begin position="591"/>
        <end position="679"/>
    </location>
</feature>
<dbReference type="InterPro" id="IPR036034">
    <property type="entry name" value="PDZ_sf"/>
</dbReference>
<dbReference type="SUPFAM" id="SSF52025">
    <property type="entry name" value="PA domain"/>
    <property type="match status" value="1"/>
</dbReference>
<dbReference type="AlphaFoldDB" id="A0A3D3R6R6"/>
<dbReference type="SMART" id="SM00228">
    <property type="entry name" value="PDZ"/>
    <property type="match status" value="1"/>
</dbReference>
<evidence type="ECO:0000256" key="1">
    <source>
        <dbReference type="SAM" id="Coils"/>
    </source>
</evidence>
<dbReference type="SUPFAM" id="SSF53187">
    <property type="entry name" value="Zn-dependent exopeptidases"/>
    <property type="match status" value="1"/>
</dbReference>
<dbReference type="PROSITE" id="PS50106">
    <property type="entry name" value="PDZ"/>
    <property type="match status" value="1"/>
</dbReference>
<dbReference type="InterPro" id="IPR001478">
    <property type="entry name" value="PDZ"/>
</dbReference>
<feature type="coiled-coil region" evidence="1">
    <location>
        <begin position="266"/>
        <end position="293"/>
    </location>
</feature>
<keyword evidence="3" id="KW-0645">Protease</keyword>
<sequence>MSDWNIKSAINIIGYRACLFTLVSLSLFSNSDSSLVYGETPASPVKSEVKAQSEPDSTSGKRMLDAIKYLASDELEGRGVDTQGINQAADFIAREFQQAGLNVKVIEEGAFQKFTINTGSKLGPVNQLELTGPDGKTIPLKYDHDFRACSFGGSGKFDAELVFCGYGIDADDLKYNDYADVDVKDKVVIIMRRTPQQGDKKSPFAGAHGISRYAALRYKVSTAFGKGAKAILFVNDYYSTEENKKEAKELEQDAVEELITATDNWSKANEKKQEEAERELKKALHDIQQARQVLKDAKFDKLMEFGYAGSGDGRSIPIAHISIDACNQLFKAAGKPLLKELEKNIDQDLKPESFALTDWKAKGEISVEQIRTEIKNVIGVLEGKGPHADEAIVIGAHYDHVGYGGEGSLAPGSTDVHNGADDNASGTVALIELARKLAARKTPLPRRFVFIAFTGEERGLIGSAHYVKNPVFDIKNTVAMLNMDMVGRLTDDKLTVFGTGTAPRWEKLVKETAKTYDLKLSLKPEGFGPSDHSSFYGKQIPVLHLFTGTHSDYHRPSDDWDKINIPGMQRVVGFLEEIAIATAENPKRPEYVKIERPAATMRSGNRPYFGSIPDFGGEGPGYHISGASPGSPADKAGLKAGDTIVKMGKTKIDGLDDFDLALRMFSPGEEVEVTVLRKGKRVKLTVKLGKPK</sequence>
<dbReference type="Gene3D" id="3.50.30.30">
    <property type="match status" value="1"/>
</dbReference>
<dbReference type="GO" id="GO:0004177">
    <property type="term" value="F:aminopeptidase activity"/>
    <property type="evidence" value="ECO:0007669"/>
    <property type="project" value="UniProtKB-KW"/>
</dbReference>
<keyword evidence="1" id="KW-0175">Coiled coil</keyword>
<dbReference type="Proteomes" id="UP000263642">
    <property type="component" value="Unassembled WGS sequence"/>
</dbReference>
<gene>
    <name evidence="3" type="ORF">DIT97_12635</name>
</gene>
<dbReference type="SUPFAM" id="SSF50156">
    <property type="entry name" value="PDZ domain-like"/>
    <property type="match status" value="1"/>
</dbReference>
<dbReference type="InterPro" id="IPR046450">
    <property type="entry name" value="PA_dom_sf"/>
</dbReference>
<dbReference type="PANTHER" id="PTHR12147:SF26">
    <property type="entry name" value="PEPTIDASE M28 DOMAIN-CONTAINING PROTEIN"/>
    <property type="match status" value="1"/>
</dbReference>
<dbReference type="Pfam" id="PF13180">
    <property type="entry name" value="PDZ_2"/>
    <property type="match status" value="1"/>
</dbReference>
<name>A0A3D3R6R6_9PLAN</name>
<dbReference type="GO" id="GO:0008235">
    <property type="term" value="F:metalloexopeptidase activity"/>
    <property type="evidence" value="ECO:0007669"/>
    <property type="project" value="InterPro"/>
</dbReference>
<dbReference type="Pfam" id="PF04389">
    <property type="entry name" value="Peptidase_M28"/>
    <property type="match status" value="1"/>
</dbReference>
<evidence type="ECO:0000313" key="4">
    <source>
        <dbReference type="Proteomes" id="UP000263642"/>
    </source>
</evidence>
<dbReference type="Gene3D" id="3.40.630.10">
    <property type="entry name" value="Zn peptidases"/>
    <property type="match status" value="2"/>
</dbReference>
<dbReference type="GO" id="GO:0006508">
    <property type="term" value="P:proteolysis"/>
    <property type="evidence" value="ECO:0007669"/>
    <property type="project" value="InterPro"/>
</dbReference>
<accession>A0A3D3R6R6</accession>
<organism evidence="3 4">
    <name type="scientific">Gimesia maris</name>
    <dbReference type="NCBI Taxonomy" id="122"/>
    <lineage>
        <taxon>Bacteria</taxon>
        <taxon>Pseudomonadati</taxon>
        <taxon>Planctomycetota</taxon>
        <taxon>Planctomycetia</taxon>
        <taxon>Planctomycetales</taxon>
        <taxon>Planctomycetaceae</taxon>
        <taxon>Gimesia</taxon>
    </lineage>
</organism>
<evidence type="ECO:0000313" key="3">
    <source>
        <dbReference type="EMBL" id="HCO23848.1"/>
    </source>
</evidence>
<keyword evidence="3" id="KW-0378">Hydrolase</keyword>
<reference evidence="3 4" key="1">
    <citation type="journal article" date="2018" name="Nat. Biotechnol.">
        <title>A standardized bacterial taxonomy based on genome phylogeny substantially revises the tree of life.</title>
        <authorList>
            <person name="Parks D.H."/>
            <person name="Chuvochina M."/>
            <person name="Waite D.W."/>
            <person name="Rinke C."/>
            <person name="Skarshewski A."/>
            <person name="Chaumeil P.A."/>
            <person name="Hugenholtz P."/>
        </authorList>
    </citation>
    <scope>NUCLEOTIDE SEQUENCE [LARGE SCALE GENOMIC DNA]</scope>
    <source>
        <strain evidence="3">UBA9375</strain>
    </source>
</reference>
<protein>
    <submittedName>
        <fullName evidence="3">Aminopeptidase</fullName>
    </submittedName>
</protein>
<proteinExistence type="predicted"/>
<dbReference type="InterPro" id="IPR007484">
    <property type="entry name" value="Peptidase_M28"/>
</dbReference>
<keyword evidence="3" id="KW-0031">Aminopeptidase</keyword>
<evidence type="ECO:0000259" key="2">
    <source>
        <dbReference type="PROSITE" id="PS50106"/>
    </source>
</evidence>
<dbReference type="CDD" id="cd05663">
    <property type="entry name" value="M28_like_PA_PDZ_associated"/>
    <property type="match status" value="1"/>
</dbReference>
<dbReference type="EMBL" id="DQAY01000071">
    <property type="protein sequence ID" value="HCO23848.1"/>
    <property type="molecule type" value="Genomic_DNA"/>
</dbReference>
<dbReference type="InterPro" id="IPR045175">
    <property type="entry name" value="M28_fam"/>
</dbReference>